<keyword evidence="4 8" id="KW-0418">Kinase</keyword>
<dbReference type="InterPro" id="IPR003609">
    <property type="entry name" value="Pan_app"/>
</dbReference>
<dbReference type="GO" id="GO:0005524">
    <property type="term" value="F:ATP binding"/>
    <property type="evidence" value="ECO:0007669"/>
    <property type="project" value="UniProtKB-KW"/>
</dbReference>
<keyword evidence="8" id="KW-0675">Receptor</keyword>
<keyword evidence="3" id="KW-0547">Nucleotide-binding</keyword>
<name>A0A445KZL6_GLYSO</name>
<evidence type="ECO:0000259" key="7">
    <source>
        <dbReference type="PROSITE" id="PS50948"/>
    </source>
</evidence>
<feature type="chain" id="PRO_5019323634" evidence="6">
    <location>
        <begin position="30"/>
        <end position="197"/>
    </location>
</feature>
<keyword evidence="5" id="KW-0067">ATP-binding</keyword>
<dbReference type="SMART" id="SM00473">
    <property type="entry name" value="PAN_AP"/>
    <property type="match status" value="1"/>
</dbReference>
<evidence type="ECO:0000256" key="4">
    <source>
        <dbReference type="ARBA" id="ARBA00022777"/>
    </source>
</evidence>
<keyword evidence="8" id="KW-0430">Lectin</keyword>
<keyword evidence="2 8" id="KW-0808">Transferase</keyword>
<dbReference type="PROSITE" id="PS50948">
    <property type="entry name" value="PAN"/>
    <property type="match status" value="1"/>
</dbReference>
<protein>
    <submittedName>
        <fullName evidence="8">G-type lectin S-receptor-like serine/threonine-protein kinase</fullName>
        <ecNumber evidence="8">2.7.11.1</ecNumber>
    </submittedName>
</protein>
<evidence type="ECO:0000313" key="8">
    <source>
        <dbReference type="EMBL" id="RZC16325.1"/>
    </source>
</evidence>
<feature type="domain" description="Apple" evidence="7">
    <location>
        <begin position="26"/>
        <end position="106"/>
    </location>
</feature>
<accession>A0A445KZL6</accession>
<feature type="signal peptide" evidence="6">
    <location>
        <begin position="1"/>
        <end position="29"/>
    </location>
</feature>
<reference evidence="8 9" key="1">
    <citation type="submission" date="2018-09" db="EMBL/GenBank/DDBJ databases">
        <title>A high-quality reference genome of wild soybean provides a powerful tool to mine soybean genomes.</title>
        <authorList>
            <person name="Xie M."/>
            <person name="Chung C.Y.L."/>
            <person name="Li M.-W."/>
            <person name="Wong F.-L."/>
            <person name="Chan T.-F."/>
            <person name="Lam H.-M."/>
        </authorList>
    </citation>
    <scope>NUCLEOTIDE SEQUENCE [LARGE SCALE GENOMIC DNA]</scope>
    <source>
        <strain evidence="9">cv. W05</strain>
        <tissue evidence="8">Hypocotyl of etiolated seedlings</tissue>
    </source>
</reference>
<proteinExistence type="predicted"/>
<dbReference type="Proteomes" id="UP000289340">
    <property type="component" value="Chromosome 4"/>
</dbReference>
<organism evidence="8 9">
    <name type="scientific">Glycine soja</name>
    <name type="common">Wild soybean</name>
    <dbReference type="NCBI Taxonomy" id="3848"/>
    <lineage>
        <taxon>Eukaryota</taxon>
        <taxon>Viridiplantae</taxon>
        <taxon>Streptophyta</taxon>
        <taxon>Embryophyta</taxon>
        <taxon>Tracheophyta</taxon>
        <taxon>Spermatophyta</taxon>
        <taxon>Magnoliopsida</taxon>
        <taxon>eudicotyledons</taxon>
        <taxon>Gunneridae</taxon>
        <taxon>Pentapetalae</taxon>
        <taxon>rosids</taxon>
        <taxon>fabids</taxon>
        <taxon>Fabales</taxon>
        <taxon>Fabaceae</taxon>
        <taxon>Papilionoideae</taxon>
        <taxon>50 kb inversion clade</taxon>
        <taxon>NPAAA clade</taxon>
        <taxon>indigoferoid/millettioid clade</taxon>
        <taxon>Phaseoleae</taxon>
        <taxon>Glycine</taxon>
        <taxon>Glycine subgen. Soja</taxon>
    </lineage>
</organism>
<dbReference type="PANTHER" id="PTHR27002">
    <property type="entry name" value="RECEPTOR-LIKE SERINE/THREONINE-PROTEIN KINASE SD1-8"/>
    <property type="match status" value="1"/>
</dbReference>
<keyword evidence="6" id="KW-0732">Signal</keyword>
<gene>
    <name evidence="8" type="ORF">D0Y65_009540</name>
</gene>
<evidence type="ECO:0000256" key="6">
    <source>
        <dbReference type="SAM" id="SignalP"/>
    </source>
</evidence>
<keyword evidence="9" id="KW-1185">Reference proteome</keyword>
<dbReference type="InterPro" id="IPR021820">
    <property type="entry name" value="S-locus_recpt_kinase_C"/>
</dbReference>
<keyword evidence="1" id="KW-0723">Serine/threonine-protein kinase</keyword>
<evidence type="ECO:0000256" key="3">
    <source>
        <dbReference type="ARBA" id="ARBA00022741"/>
    </source>
</evidence>
<sequence>MVVMGITIVAHLGTVAVPLCLLCVRCLRGFEPKSPQNWGAKNWSEGSMTLEECKEKCWENCSCTAYGSSDILGKGNGCILWFGDLLDLRLLPDAGQDLHGGCWKECIPMEFIDTCLGDSYTQSEALQCIHIGLSCVQHQPDDRPNMRSIIAMLTSESVLPQPKEPIFLTENVSAEDDLGQMVNYSTNEVTMSGMEPR</sequence>
<dbReference type="PANTHER" id="PTHR27002:SF837">
    <property type="entry name" value="RECEPTOR-LIKE SERINE_THREONINE-PROTEIN KINASE"/>
    <property type="match status" value="1"/>
</dbReference>
<dbReference type="Pfam" id="PF08276">
    <property type="entry name" value="PAN_2"/>
    <property type="match status" value="1"/>
</dbReference>
<dbReference type="EMBL" id="QZWG01000004">
    <property type="protein sequence ID" value="RZC16325.1"/>
    <property type="molecule type" value="Genomic_DNA"/>
</dbReference>
<comment type="caution">
    <text evidence="8">The sequence shown here is derived from an EMBL/GenBank/DDBJ whole genome shotgun (WGS) entry which is preliminary data.</text>
</comment>
<dbReference type="AlphaFoldDB" id="A0A445KZL6"/>
<evidence type="ECO:0000256" key="2">
    <source>
        <dbReference type="ARBA" id="ARBA00022679"/>
    </source>
</evidence>
<dbReference type="EC" id="2.7.11.1" evidence="8"/>
<dbReference type="GO" id="GO:0004674">
    <property type="term" value="F:protein serine/threonine kinase activity"/>
    <property type="evidence" value="ECO:0007669"/>
    <property type="project" value="UniProtKB-KW"/>
</dbReference>
<evidence type="ECO:0000313" key="9">
    <source>
        <dbReference type="Proteomes" id="UP000289340"/>
    </source>
</evidence>
<dbReference type="GO" id="GO:0005886">
    <property type="term" value="C:plasma membrane"/>
    <property type="evidence" value="ECO:0007669"/>
    <property type="project" value="TreeGrafter"/>
</dbReference>
<dbReference type="GO" id="GO:0030246">
    <property type="term" value="F:carbohydrate binding"/>
    <property type="evidence" value="ECO:0007669"/>
    <property type="project" value="UniProtKB-KW"/>
</dbReference>
<dbReference type="Gene3D" id="1.10.510.10">
    <property type="entry name" value="Transferase(Phosphotransferase) domain 1"/>
    <property type="match status" value="1"/>
</dbReference>
<dbReference type="Pfam" id="PF11883">
    <property type="entry name" value="DUF3403"/>
    <property type="match status" value="1"/>
</dbReference>
<evidence type="ECO:0000256" key="1">
    <source>
        <dbReference type="ARBA" id="ARBA00022527"/>
    </source>
</evidence>
<evidence type="ECO:0000256" key="5">
    <source>
        <dbReference type="ARBA" id="ARBA00022840"/>
    </source>
</evidence>